<keyword evidence="3" id="KW-1185">Reference proteome</keyword>
<gene>
    <name evidence="2" type="ORF">FH972_017681</name>
</gene>
<evidence type="ECO:0000313" key="2">
    <source>
        <dbReference type="EMBL" id="KAE8099724.1"/>
    </source>
</evidence>
<dbReference type="AlphaFoldDB" id="A0A5N6RJV8"/>
<feature type="region of interest" description="Disordered" evidence="1">
    <location>
        <begin position="1"/>
        <end position="50"/>
    </location>
</feature>
<proteinExistence type="predicted"/>
<evidence type="ECO:0000313" key="3">
    <source>
        <dbReference type="Proteomes" id="UP000327013"/>
    </source>
</evidence>
<protein>
    <submittedName>
        <fullName evidence="2">Uncharacterized protein</fullName>
    </submittedName>
</protein>
<accession>A0A5N6RJV8</accession>
<sequence>MAPHDLGSPTRVIVRSSVDSRSDDVSVKANDNHNEDQQWTLVGQKSRLSK</sequence>
<name>A0A5N6RJV8_9ROSI</name>
<organism evidence="2 3">
    <name type="scientific">Carpinus fangiana</name>
    <dbReference type="NCBI Taxonomy" id="176857"/>
    <lineage>
        <taxon>Eukaryota</taxon>
        <taxon>Viridiplantae</taxon>
        <taxon>Streptophyta</taxon>
        <taxon>Embryophyta</taxon>
        <taxon>Tracheophyta</taxon>
        <taxon>Spermatophyta</taxon>
        <taxon>Magnoliopsida</taxon>
        <taxon>eudicotyledons</taxon>
        <taxon>Gunneridae</taxon>
        <taxon>Pentapetalae</taxon>
        <taxon>rosids</taxon>
        <taxon>fabids</taxon>
        <taxon>Fagales</taxon>
        <taxon>Betulaceae</taxon>
        <taxon>Carpinus</taxon>
    </lineage>
</organism>
<evidence type="ECO:0000256" key="1">
    <source>
        <dbReference type="SAM" id="MobiDB-lite"/>
    </source>
</evidence>
<dbReference type="EMBL" id="CM017327">
    <property type="protein sequence ID" value="KAE8099724.1"/>
    <property type="molecule type" value="Genomic_DNA"/>
</dbReference>
<dbReference type="Proteomes" id="UP000327013">
    <property type="component" value="Chromosome 7"/>
</dbReference>
<feature type="compositionally biased region" description="Basic and acidic residues" evidence="1">
    <location>
        <begin position="18"/>
        <end position="36"/>
    </location>
</feature>
<reference evidence="2 3" key="1">
    <citation type="submission" date="2019-06" db="EMBL/GenBank/DDBJ databases">
        <title>A chromosomal-level reference genome of Carpinus fangiana (Coryloideae, Betulaceae).</title>
        <authorList>
            <person name="Yang X."/>
            <person name="Wang Z."/>
            <person name="Zhang L."/>
            <person name="Hao G."/>
            <person name="Liu J."/>
            <person name="Yang Y."/>
        </authorList>
    </citation>
    <scope>NUCLEOTIDE SEQUENCE [LARGE SCALE GENOMIC DNA]</scope>
    <source>
        <strain evidence="2">Cfa_2016G</strain>
        <tissue evidence="2">Leaf</tissue>
    </source>
</reference>